<dbReference type="EMBL" id="PDNC01000031">
    <property type="protein sequence ID" value="PGH05326.1"/>
    <property type="molecule type" value="Genomic_DNA"/>
</dbReference>
<dbReference type="Proteomes" id="UP000224080">
    <property type="component" value="Unassembled WGS sequence"/>
</dbReference>
<evidence type="ECO:0000256" key="3">
    <source>
        <dbReference type="ARBA" id="ARBA00023157"/>
    </source>
</evidence>
<feature type="signal peptide" evidence="4">
    <location>
        <begin position="1"/>
        <end position="18"/>
    </location>
</feature>
<organism evidence="5 6">
    <name type="scientific">Blastomyces parvus</name>
    <dbReference type="NCBI Taxonomy" id="2060905"/>
    <lineage>
        <taxon>Eukaryota</taxon>
        <taxon>Fungi</taxon>
        <taxon>Dikarya</taxon>
        <taxon>Ascomycota</taxon>
        <taxon>Pezizomycotina</taxon>
        <taxon>Eurotiomycetes</taxon>
        <taxon>Eurotiomycetidae</taxon>
        <taxon>Onygenales</taxon>
        <taxon>Ajellomycetaceae</taxon>
        <taxon>Blastomyces</taxon>
    </lineage>
</organism>
<evidence type="ECO:0000256" key="1">
    <source>
        <dbReference type="ARBA" id="ARBA00022529"/>
    </source>
</evidence>
<dbReference type="SUPFAM" id="SSF57048">
    <property type="entry name" value="Gurmarin-like"/>
    <property type="match status" value="1"/>
</dbReference>
<name>A0A2B7X8D2_9EURO</name>
<proteinExistence type="predicted"/>
<sequence>MKFTLLATLAFITAFVGAQTMRELTSFKIPNGEDCQSDGSMGICKSGYCEVCLFHKPCLSSFGRVFGNANSSMKLSATPQAENRKVRGAGRLEMEAVDVSLSNVPDTYAVVFGFY</sequence>
<evidence type="ECO:0000256" key="4">
    <source>
        <dbReference type="SAM" id="SignalP"/>
    </source>
</evidence>
<keyword evidence="1" id="KW-0929">Antimicrobial</keyword>
<dbReference type="InterPro" id="IPR024206">
    <property type="entry name" value="Gurmarin/antimicrobial_peptd"/>
</dbReference>
<evidence type="ECO:0000313" key="5">
    <source>
        <dbReference type="EMBL" id="PGH05326.1"/>
    </source>
</evidence>
<accession>A0A2B7X8D2</accession>
<dbReference type="Pfam" id="PF11410">
    <property type="entry name" value="Antifungal_pept"/>
    <property type="match status" value="1"/>
</dbReference>
<feature type="chain" id="PRO_5013378674" evidence="4">
    <location>
        <begin position="19"/>
        <end position="115"/>
    </location>
</feature>
<dbReference type="AlphaFoldDB" id="A0A2B7X8D2"/>
<gene>
    <name evidence="5" type="ORF">GX51_03047</name>
</gene>
<keyword evidence="2" id="KW-0960">Knottin</keyword>
<keyword evidence="4" id="KW-0732">Signal</keyword>
<dbReference type="OrthoDB" id="4186538at2759"/>
<evidence type="ECO:0000313" key="6">
    <source>
        <dbReference type="Proteomes" id="UP000224080"/>
    </source>
</evidence>
<keyword evidence="6" id="KW-1185">Reference proteome</keyword>
<keyword evidence="3" id="KW-1015">Disulfide bond</keyword>
<evidence type="ECO:0000256" key="2">
    <source>
        <dbReference type="ARBA" id="ARBA00022854"/>
    </source>
</evidence>
<protein>
    <submittedName>
        <fullName evidence="5">Uncharacterized protein</fullName>
    </submittedName>
</protein>
<comment type="caution">
    <text evidence="5">The sequence shown here is derived from an EMBL/GenBank/DDBJ whole genome shotgun (WGS) entry which is preliminary data.</text>
</comment>
<reference evidence="5 6" key="1">
    <citation type="submission" date="2017-10" db="EMBL/GenBank/DDBJ databases">
        <title>Comparative genomics in systemic dimorphic fungi from Ajellomycetaceae.</title>
        <authorList>
            <person name="Munoz J.F."/>
            <person name="Mcewen J.G."/>
            <person name="Clay O.K."/>
            <person name="Cuomo C.A."/>
        </authorList>
    </citation>
    <scope>NUCLEOTIDE SEQUENCE [LARGE SCALE GENOMIC DNA]</scope>
    <source>
        <strain evidence="5 6">UAMH130</strain>
    </source>
</reference>
<dbReference type="InterPro" id="IPR009101">
    <property type="entry name" value="Gurmarin/antifun_pep"/>
</dbReference>